<dbReference type="Gene3D" id="3.30.410.40">
    <property type="match status" value="1"/>
</dbReference>
<dbReference type="Proteomes" id="UP000250028">
    <property type="component" value="Unassembled WGS sequence"/>
</dbReference>
<dbReference type="SUPFAM" id="SSF54373">
    <property type="entry name" value="FAD-linked reductases, C-terminal domain"/>
    <property type="match status" value="1"/>
</dbReference>
<reference evidence="4" key="1">
    <citation type="submission" date="2016-10" db="EMBL/GenBank/DDBJ databases">
        <authorList>
            <person name="Varghese N."/>
            <person name="Submissions S."/>
        </authorList>
    </citation>
    <scope>NUCLEOTIDE SEQUENCE [LARGE SCALE GENOMIC DNA]</scope>
    <source>
        <strain evidence="4">DSM 22951</strain>
    </source>
</reference>
<evidence type="ECO:0000259" key="2">
    <source>
        <dbReference type="PROSITE" id="PS00624"/>
    </source>
</evidence>
<dbReference type="InterPro" id="IPR036188">
    <property type="entry name" value="FAD/NAD-bd_sf"/>
</dbReference>
<sequence>MADSQHEFIVVGGGTAGSLLAARLAERGRDVALVEWGPSDKHEPRARYLRRWAEMLEGEYDLDYRSLPNERGNSHIRLARLRILGGCSTANTMIAWRPLASDLQEWESLGATGWGPDAVLPLYQRLRTPIQPVSQEDQNPFVADVVASASSALGVPVQDAWNDGRLDESPSGAGFFEVGYTPESGVRASTSIHYLHEAEPGTALPTVLTGLRATQIVLSDDGGRATGVRVRSADGVTTTLSATREVVLCAGAIDTPRLLQLSGIGPRDVLKAAGVPVRHELPGVGANLQDHVEGLVVWQSRRTPPEVCASGWDAGAMISDATPDDRPDVLMHFPVEPWAVHADRYRAERGQEPLPHNIISIAPNVARPLSRGRTWITSADPDVPPAIDYRSFTDPDGRDEQLLVEGVRRARLIAQEEPMASWVEREVFPGSEIQDGDELSAILRATHQTVYHVSGTCRIGAVDDRLAVVDPDLAVRGIDGLRIADASVFPTLTATNPVVTVMLVAERAADLITEAIPHPEGA</sequence>
<dbReference type="Gene3D" id="3.50.50.60">
    <property type="entry name" value="FAD/NAD(P)-binding domain"/>
    <property type="match status" value="1"/>
</dbReference>
<dbReference type="RefSeq" id="WP_109687514.1">
    <property type="nucleotide sequence ID" value="NZ_QGDN01000001.1"/>
</dbReference>
<comment type="similarity">
    <text evidence="1">Belongs to the GMC oxidoreductase family.</text>
</comment>
<dbReference type="GO" id="GO:0016614">
    <property type="term" value="F:oxidoreductase activity, acting on CH-OH group of donors"/>
    <property type="evidence" value="ECO:0007669"/>
    <property type="project" value="InterPro"/>
</dbReference>
<dbReference type="PANTHER" id="PTHR11552">
    <property type="entry name" value="GLUCOSE-METHANOL-CHOLINE GMC OXIDOREDUCTASE"/>
    <property type="match status" value="1"/>
</dbReference>
<dbReference type="GO" id="GO:0050660">
    <property type="term" value="F:flavin adenine dinucleotide binding"/>
    <property type="evidence" value="ECO:0007669"/>
    <property type="project" value="InterPro"/>
</dbReference>
<evidence type="ECO:0000313" key="3">
    <source>
        <dbReference type="EMBL" id="SSA35922.1"/>
    </source>
</evidence>
<organism evidence="3 4">
    <name type="scientific">Branchiibius hedensis</name>
    <dbReference type="NCBI Taxonomy" id="672460"/>
    <lineage>
        <taxon>Bacteria</taxon>
        <taxon>Bacillati</taxon>
        <taxon>Actinomycetota</taxon>
        <taxon>Actinomycetes</taxon>
        <taxon>Micrococcales</taxon>
        <taxon>Dermacoccaceae</taxon>
        <taxon>Branchiibius</taxon>
    </lineage>
</organism>
<dbReference type="PROSITE" id="PS00624">
    <property type="entry name" value="GMC_OXRED_2"/>
    <property type="match status" value="1"/>
</dbReference>
<dbReference type="InterPro" id="IPR000172">
    <property type="entry name" value="GMC_OxRdtase_N"/>
</dbReference>
<gene>
    <name evidence="3" type="ORF">SAMN04489750_3298</name>
</gene>
<dbReference type="InterPro" id="IPR007867">
    <property type="entry name" value="GMC_OxRtase_C"/>
</dbReference>
<proteinExistence type="inferred from homology"/>
<dbReference type="Pfam" id="PF00732">
    <property type="entry name" value="GMC_oxred_N"/>
    <property type="match status" value="1"/>
</dbReference>
<accession>A0A2Y9BUL5</accession>
<dbReference type="EMBL" id="UESZ01000001">
    <property type="protein sequence ID" value="SSA35922.1"/>
    <property type="molecule type" value="Genomic_DNA"/>
</dbReference>
<dbReference type="PANTHER" id="PTHR11552:SF152">
    <property type="entry name" value="OXIDASE (CODA), PUTATIVE (AFU_ORTHOLOGUE AFUA_8G04090)-RELATED"/>
    <property type="match status" value="1"/>
</dbReference>
<protein>
    <submittedName>
        <fullName evidence="3">Choline dehydrogenase</fullName>
    </submittedName>
</protein>
<evidence type="ECO:0000313" key="4">
    <source>
        <dbReference type="Proteomes" id="UP000250028"/>
    </source>
</evidence>
<dbReference type="AlphaFoldDB" id="A0A2Y9BUL5"/>
<dbReference type="PIRSF" id="PIRSF000137">
    <property type="entry name" value="Alcohol_oxidase"/>
    <property type="match status" value="1"/>
</dbReference>
<name>A0A2Y9BUL5_9MICO</name>
<dbReference type="SUPFAM" id="SSF51905">
    <property type="entry name" value="FAD/NAD(P)-binding domain"/>
    <property type="match status" value="1"/>
</dbReference>
<evidence type="ECO:0000256" key="1">
    <source>
        <dbReference type="ARBA" id="ARBA00010790"/>
    </source>
</evidence>
<dbReference type="InterPro" id="IPR012132">
    <property type="entry name" value="GMC_OxRdtase"/>
</dbReference>
<feature type="domain" description="Glucose-methanol-choline oxidoreductase N-terminal" evidence="2">
    <location>
        <begin position="251"/>
        <end position="265"/>
    </location>
</feature>
<keyword evidence="4" id="KW-1185">Reference proteome</keyword>
<dbReference type="OrthoDB" id="9785276at2"/>
<dbReference type="Pfam" id="PF05199">
    <property type="entry name" value="GMC_oxred_C"/>
    <property type="match status" value="1"/>
</dbReference>